<reference evidence="2" key="1">
    <citation type="submission" date="2023-03" db="EMBL/GenBank/DDBJ databases">
        <title>Comparative genomics of Weissella fermenti BK2, and weissella type species.</title>
        <authorList>
            <person name="Lee J.K."/>
            <person name="Baek J.H."/>
            <person name="Kim J.M."/>
            <person name="Choi D.G."/>
            <person name="Jeon C.O."/>
        </authorList>
    </citation>
    <scope>NUCLEOTIDE SEQUENCE</scope>
    <source>
        <strain evidence="2">BK2</strain>
    </source>
</reference>
<evidence type="ECO:0000256" key="1">
    <source>
        <dbReference type="SAM" id="MobiDB-lite"/>
    </source>
</evidence>
<proteinExistence type="predicted"/>
<organism evidence="2 3">
    <name type="scientific">Weissella fermenti</name>
    <dbReference type="NCBI Taxonomy" id="2987699"/>
    <lineage>
        <taxon>Bacteria</taxon>
        <taxon>Bacillati</taxon>
        <taxon>Bacillota</taxon>
        <taxon>Bacilli</taxon>
        <taxon>Lactobacillales</taxon>
        <taxon>Lactobacillaceae</taxon>
        <taxon>Weissella</taxon>
    </lineage>
</organism>
<name>A0ABT6D019_9LACO</name>
<feature type="region of interest" description="Disordered" evidence="1">
    <location>
        <begin position="248"/>
        <end position="271"/>
    </location>
</feature>
<accession>A0ABT6D019</accession>
<feature type="compositionally biased region" description="Basic and acidic residues" evidence="1">
    <location>
        <begin position="515"/>
        <end position="537"/>
    </location>
</feature>
<sequence length="573" mass="63717">MWGKKKKTFLNRNPSTTVGDNYFGRFANDVFDPDADEIVSDIVNKLDGLIDSFPDISLTNLNQLTESIKNDIVNQTGKPFPLGTIEFLKIDSESGKVVETGLEWTDAIISVGSENFVVETLKSIFNSQSTRMNDEITFSELANGTNEFIEAAKKYAQMADDDLPNVPTETDYDTAVRQNVPLKLVSQKFIQKEPKSDTNKRTSAESQKQGHAPSSSSAPSSESVASPSLANSLSKAASFNSAQASTVASAGSEDTNHAELKKPKSGFVPKQVSHERSLSAYQLLNGIQINVPQFKLNENVGTVGSPEQDNYVAAALNAEMNQANTFLKETGKAFTDAIKASASQTLQRAETQRSNKINDLKSVDGSELIAQKLNRDLTKKYDQKLIDASNQAESSKVAAIEAENRRHDEELARIESNYQNSLSNLALTNKNEKEAEFNNLLPVRQSEWRDNQDKEIAEFVENFDIQVSAKICQFINEKYAQASNEMKAAFEDLTKQLTDKRSALVKEHQEALNAKQKADEAYTNREEVQDIEQKNESLRNSQRQMIANHTKELSKKDEEIAKLKDQLDVANEF</sequence>
<feature type="region of interest" description="Disordered" evidence="1">
    <location>
        <begin position="187"/>
        <end position="229"/>
    </location>
</feature>
<feature type="compositionally biased region" description="Low complexity" evidence="1">
    <location>
        <begin position="212"/>
        <end position="229"/>
    </location>
</feature>
<gene>
    <name evidence="2" type="ORF">OIT47_000030</name>
</gene>
<dbReference type="Proteomes" id="UP001146336">
    <property type="component" value="Unassembled WGS sequence"/>
</dbReference>
<feature type="compositionally biased region" description="Basic and acidic residues" evidence="1">
    <location>
        <begin position="190"/>
        <end position="203"/>
    </location>
</feature>
<dbReference type="EMBL" id="JAOZFC020000001">
    <property type="protein sequence ID" value="MDF9298723.1"/>
    <property type="molecule type" value="Genomic_DNA"/>
</dbReference>
<comment type="caution">
    <text evidence="2">The sequence shown here is derived from an EMBL/GenBank/DDBJ whole genome shotgun (WGS) entry which is preliminary data.</text>
</comment>
<keyword evidence="3" id="KW-1185">Reference proteome</keyword>
<evidence type="ECO:0000313" key="3">
    <source>
        <dbReference type="Proteomes" id="UP001146336"/>
    </source>
</evidence>
<protein>
    <submittedName>
        <fullName evidence="2">Uncharacterized protein</fullName>
    </submittedName>
</protein>
<dbReference type="RefSeq" id="WP_264329880.1">
    <property type="nucleotide sequence ID" value="NZ_JAOZFC020000001.1"/>
</dbReference>
<evidence type="ECO:0000313" key="2">
    <source>
        <dbReference type="EMBL" id="MDF9298723.1"/>
    </source>
</evidence>
<feature type="region of interest" description="Disordered" evidence="1">
    <location>
        <begin position="515"/>
        <end position="541"/>
    </location>
</feature>